<keyword evidence="1" id="KW-0472">Membrane</keyword>
<evidence type="ECO:0000313" key="2">
    <source>
        <dbReference type="EMBL" id="QHN74240.1"/>
    </source>
</evidence>
<dbReference type="EMBL" id="MK784556">
    <property type="protein sequence ID" value="QHN74600.1"/>
    <property type="molecule type" value="Genomic_DNA"/>
</dbReference>
<accession>A0A6B9V038</accession>
<reference evidence="8" key="1">
    <citation type="submission" date="2019-04" db="EMBL/GenBank/DDBJ databases">
        <title>The Staphylococcus epidermidis MSCRAMM SesJ is present in ACME and SCC element.</title>
        <authorList>
            <person name="Arora S."/>
            <person name="Li X."/>
            <person name="Hillhouse A."/>
            <person name="Konganti K."/>
            <person name="Threadgill D."/>
            <person name="Shelburne S."/>
            <person name="Hook M."/>
        </authorList>
    </citation>
    <scope>NUCLEOTIDE SEQUENCE</scope>
    <source>
        <strain evidence="8">MB1048</strain>
    </source>
</reference>
<evidence type="ECO:0000313" key="6">
    <source>
        <dbReference type="EMBL" id="QHN74600.1"/>
    </source>
</evidence>
<dbReference type="EMBL" id="MK784555">
    <property type="protein sequence ID" value="QHN74526.1"/>
    <property type="molecule type" value="Genomic_DNA"/>
</dbReference>
<evidence type="ECO:0000313" key="7">
    <source>
        <dbReference type="EMBL" id="QHN74685.1"/>
    </source>
</evidence>
<name>A0A6B9V038_STAEP</name>
<protein>
    <recommendedName>
        <fullName evidence="9">DUF1433 domain-containing protein</fullName>
    </recommendedName>
</protein>
<dbReference type="EMBL" id="MK784553">
    <property type="protein sequence ID" value="QHN74361.1"/>
    <property type="molecule type" value="Genomic_DNA"/>
</dbReference>
<dbReference type="EMBL" id="MK770829">
    <property type="protein sequence ID" value="QHN74240.1"/>
    <property type="molecule type" value="Genomic_DNA"/>
</dbReference>
<proteinExistence type="predicted"/>
<keyword evidence="1" id="KW-0812">Transmembrane</keyword>
<sequence>MSKKKILIFISVILIIFGGVYLKMKYDEKAKQKEIYYKEQQERITLYLKYNTKNLILSNLSISQV</sequence>
<dbReference type="AlphaFoldDB" id="A0A6B9V038"/>
<feature type="transmembrane region" description="Helical" evidence="1">
    <location>
        <begin position="6"/>
        <end position="24"/>
    </location>
</feature>
<evidence type="ECO:0000313" key="5">
    <source>
        <dbReference type="EMBL" id="QHN74526.1"/>
    </source>
</evidence>
<dbReference type="EMBL" id="MK784557">
    <property type="protein sequence ID" value="QHN74685.1"/>
    <property type="molecule type" value="Genomic_DNA"/>
</dbReference>
<evidence type="ECO:0000256" key="1">
    <source>
        <dbReference type="SAM" id="Phobius"/>
    </source>
</evidence>
<evidence type="ECO:0008006" key="9">
    <source>
        <dbReference type="Google" id="ProtNLM"/>
    </source>
</evidence>
<evidence type="ECO:0000313" key="8">
    <source>
        <dbReference type="EMBL" id="QHU25872.1"/>
    </source>
</evidence>
<evidence type="ECO:0000313" key="4">
    <source>
        <dbReference type="EMBL" id="QHN74415.1"/>
    </source>
</evidence>
<organism evidence="3">
    <name type="scientific">Staphylococcus epidermidis</name>
    <dbReference type="NCBI Taxonomy" id="1282"/>
    <lineage>
        <taxon>Bacteria</taxon>
        <taxon>Bacillati</taxon>
        <taxon>Bacillota</taxon>
        <taxon>Bacilli</taxon>
        <taxon>Bacillales</taxon>
        <taxon>Staphylococcaceae</taxon>
        <taxon>Staphylococcus</taxon>
    </lineage>
</organism>
<dbReference type="EMBL" id="MK778453">
    <property type="protein sequence ID" value="QHU25872.1"/>
    <property type="molecule type" value="Genomic_DNA"/>
</dbReference>
<keyword evidence="1" id="KW-1133">Transmembrane helix</keyword>
<dbReference type="EMBL" id="MK784554">
    <property type="protein sequence ID" value="QHN74415.1"/>
    <property type="molecule type" value="Genomic_DNA"/>
</dbReference>
<evidence type="ECO:0000313" key="3">
    <source>
        <dbReference type="EMBL" id="QHN74361.1"/>
    </source>
</evidence>
<reference evidence="3" key="2">
    <citation type="journal article" date="2020" name="MBio">
        <title>Staphylococcus epidermidis MSCRAMM SesJ is Encoded in Composite Islands.</title>
        <authorList>
            <person name="Arora S."/>
            <person name="Li X."/>
            <person name="Hillhouse A."/>
            <person name="Konganti K."/>
            <person name="Little S.V."/>
            <person name="Lawhon S.D."/>
            <person name="Threadgill D."/>
            <person name="Shelburne S."/>
            <person name="Hook M."/>
        </authorList>
    </citation>
    <scope>NUCLEOTIDE SEQUENCE</scope>
    <source>
        <strain evidence="5">MB1143</strain>
        <strain evidence="7">MB1569</strain>
        <strain evidence="6">MB1709</strain>
        <strain evidence="4">MB1715</strain>
        <strain evidence="3">MB2193</strain>
        <strain evidence="2">MB567</strain>
    </source>
</reference>